<dbReference type="HOGENOM" id="CLU_2328988_0_0_11"/>
<accession>W5XZW1</accession>
<dbReference type="RefSeq" id="WP_025252233.1">
    <property type="nucleotide sequence ID" value="NZ_CP004353.1"/>
</dbReference>
<dbReference type="STRING" id="1224164.B843_04005"/>
<dbReference type="eggNOG" id="COG1309">
    <property type="taxonomic scope" value="Bacteria"/>
</dbReference>
<keyword evidence="2" id="KW-1185">Reference proteome</keyword>
<dbReference type="EMBL" id="CP004353">
    <property type="protein sequence ID" value="AHI22190.1"/>
    <property type="molecule type" value="Genomic_DNA"/>
</dbReference>
<sequence>MRTGSDLTARARIRDVTVASFADEGFSASFRAIAARAGAFAGLATPHFGPEDALRTISTSSRRPTLELFTEGVLADRSLLDDHVSYLERRTHVHGDQD</sequence>
<dbReference type="AlphaFoldDB" id="W5XZW1"/>
<dbReference type="PATRIC" id="fig|1224164.3.peg.792"/>
<dbReference type="Gene3D" id="1.10.357.10">
    <property type="entry name" value="Tetracycline Repressor, domain 2"/>
    <property type="match status" value="1"/>
</dbReference>
<evidence type="ECO:0000313" key="2">
    <source>
        <dbReference type="Proteomes" id="UP000019222"/>
    </source>
</evidence>
<reference evidence="1 2" key="1">
    <citation type="submission" date="2013-02" db="EMBL/GenBank/DDBJ databases">
        <title>The complete genome sequence of Corynebacterium vitaeruminis DSM 20294.</title>
        <authorList>
            <person name="Ruckert C."/>
            <person name="Albersmeier A."/>
            <person name="Kalinowski J."/>
        </authorList>
    </citation>
    <scope>NUCLEOTIDE SEQUENCE [LARGE SCALE GENOMIC DNA]</scope>
    <source>
        <strain evidence="2">ATCC 10234</strain>
    </source>
</reference>
<gene>
    <name evidence="1" type="ORF">B843_04005</name>
</gene>
<proteinExistence type="predicted"/>
<evidence type="ECO:0000313" key="1">
    <source>
        <dbReference type="EMBL" id="AHI22190.1"/>
    </source>
</evidence>
<dbReference type="SUPFAM" id="SSF46689">
    <property type="entry name" value="Homeodomain-like"/>
    <property type="match status" value="1"/>
</dbReference>
<protein>
    <submittedName>
        <fullName evidence="1">TetR family transcriptional regulator</fullName>
    </submittedName>
</protein>
<organism evidence="1 2">
    <name type="scientific">Corynebacterium vitaeruminis DSM 20294</name>
    <dbReference type="NCBI Taxonomy" id="1224164"/>
    <lineage>
        <taxon>Bacteria</taxon>
        <taxon>Bacillati</taxon>
        <taxon>Actinomycetota</taxon>
        <taxon>Actinomycetes</taxon>
        <taxon>Mycobacteriales</taxon>
        <taxon>Corynebacteriaceae</taxon>
        <taxon>Corynebacterium</taxon>
    </lineage>
</organism>
<dbReference type="Proteomes" id="UP000019222">
    <property type="component" value="Chromosome"/>
</dbReference>
<dbReference type="KEGG" id="cvt:B843_04005"/>
<dbReference type="InterPro" id="IPR009057">
    <property type="entry name" value="Homeodomain-like_sf"/>
</dbReference>
<name>W5XZW1_9CORY</name>